<dbReference type="Gene3D" id="2.130.10.80">
    <property type="entry name" value="Galactose oxidase/kelch, beta-propeller"/>
    <property type="match status" value="3"/>
</dbReference>
<dbReference type="InterPro" id="IPR006652">
    <property type="entry name" value="Kelch_1"/>
</dbReference>
<dbReference type="Pfam" id="PF01839">
    <property type="entry name" value="FG-GAP"/>
    <property type="match status" value="5"/>
</dbReference>
<keyword evidence="13" id="KW-1185">Reference proteome</keyword>
<dbReference type="InterPro" id="IPR028994">
    <property type="entry name" value="Integrin_alpha_N"/>
</dbReference>
<dbReference type="SUPFAM" id="SSF69318">
    <property type="entry name" value="Integrin alpha N-terminal domain"/>
    <property type="match status" value="2"/>
</dbReference>
<dbReference type="PANTHER" id="PTHR35580:SF1">
    <property type="entry name" value="PHYTASE-LIKE DOMAIN-CONTAINING PROTEIN"/>
    <property type="match status" value="1"/>
</dbReference>
<protein>
    <submittedName>
        <fullName evidence="12">Kelch repeat-containing protein</fullName>
    </submittedName>
</protein>
<evidence type="ECO:0000259" key="8">
    <source>
        <dbReference type="Pfam" id="PF01345"/>
    </source>
</evidence>
<evidence type="ECO:0000256" key="1">
    <source>
        <dbReference type="ARBA" id="ARBA00004496"/>
    </source>
</evidence>
<dbReference type="EMBL" id="JAQOUE010000001">
    <property type="protein sequence ID" value="MDT7041192.1"/>
    <property type="molecule type" value="Genomic_DNA"/>
</dbReference>
<evidence type="ECO:0000259" key="10">
    <source>
        <dbReference type="Pfam" id="PF24981"/>
    </source>
</evidence>
<dbReference type="PANTHER" id="PTHR35580">
    <property type="entry name" value="CELL SURFACE GLYCOPROTEIN (S-LAYER PROTEIN)-LIKE PROTEIN"/>
    <property type="match status" value="1"/>
</dbReference>
<dbReference type="InterPro" id="IPR031549">
    <property type="entry name" value="ASH"/>
</dbReference>
<dbReference type="Pfam" id="PF01345">
    <property type="entry name" value="DUF11"/>
    <property type="match status" value="2"/>
</dbReference>
<dbReference type="SMART" id="SM00710">
    <property type="entry name" value="PbH1"/>
    <property type="match status" value="14"/>
</dbReference>
<feature type="domain" description="Attractin/MKLN-like beta-propeller" evidence="10">
    <location>
        <begin position="825"/>
        <end position="959"/>
    </location>
</feature>
<dbReference type="Gene3D" id="2.120.10.80">
    <property type="entry name" value="Kelch-type beta propeller"/>
    <property type="match status" value="1"/>
</dbReference>
<feature type="domain" description="DUF11" evidence="8">
    <location>
        <begin position="1176"/>
        <end position="1291"/>
    </location>
</feature>
<dbReference type="Gene3D" id="2.60.40.10">
    <property type="entry name" value="Immunoglobulins"/>
    <property type="match status" value="1"/>
</dbReference>
<dbReference type="InterPro" id="IPR011050">
    <property type="entry name" value="Pectin_lyase_fold/virulence"/>
</dbReference>
<dbReference type="PROSITE" id="PS51470">
    <property type="entry name" value="FG_GAP"/>
    <property type="match status" value="3"/>
</dbReference>
<gene>
    <name evidence="12" type="ORF">PPG34_02440</name>
</gene>
<evidence type="ECO:0000256" key="2">
    <source>
        <dbReference type="ARBA" id="ARBA00022441"/>
    </source>
</evidence>
<dbReference type="InterPro" id="IPR052918">
    <property type="entry name" value="Motility_Chemotaxis_Reg"/>
</dbReference>
<name>A0ABU3K473_9BACT</name>
<feature type="domain" description="Abnormal spindle-like microcephaly-associated protein ASH" evidence="9">
    <location>
        <begin position="2202"/>
        <end position="2288"/>
    </location>
</feature>
<keyword evidence="5" id="KW-0677">Repeat</keyword>
<feature type="domain" description="DUF7948" evidence="11">
    <location>
        <begin position="65"/>
        <end position="316"/>
    </location>
</feature>
<dbReference type="SUPFAM" id="SSF50965">
    <property type="entry name" value="Galactose oxidase, central domain"/>
    <property type="match status" value="2"/>
</dbReference>
<proteinExistence type="predicted"/>
<evidence type="ECO:0000259" key="11">
    <source>
        <dbReference type="Pfam" id="PF25778"/>
    </source>
</evidence>
<dbReference type="InterPro" id="IPR001434">
    <property type="entry name" value="OmcB-like_DUF11"/>
</dbReference>
<evidence type="ECO:0000313" key="13">
    <source>
        <dbReference type="Proteomes" id="UP001250932"/>
    </source>
</evidence>
<dbReference type="InterPro" id="IPR056737">
    <property type="entry name" value="Beta-prop_ATRN-MKLN-like"/>
</dbReference>
<dbReference type="InterPro" id="IPR010620">
    <property type="entry name" value="SBBP_repeat"/>
</dbReference>
<dbReference type="InterPro" id="IPR000413">
    <property type="entry name" value="Integrin_alpha"/>
</dbReference>
<organism evidence="12 13">
    <name type="scientific">Candidatus Nitronereus thalassa</name>
    <dbReference type="NCBI Taxonomy" id="3020898"/>
    <lineage>
        <taxon>Bacteria</taxon>
        <taxon>Pseudomonadati</taxon>
        <taxon>Nitrospirota</taxon>
        <taxon>Nitrospiria</taxon>
        <taxon>Nitrospirales</taxon>
        <taxon>Nitrospiraceae</taxon>
        <taxon>Candidatus Nitronereus</taxon>
    </lineage>
</organism>
<feature type="domain" description="DUF11" evidence="8">
    <location>
        <begin position="1734"/>
        <end position="1843"/>
    </location>
</feature>
<evidence type="ECO:0000256" key="3">
    <source>
        <dbReference type="ARBA" id="ARBA00022490"/>
    </source>
</evidence>
<evidence type="ECO:0000256" key="7">
    <source>
        <dbReference type="SAM" id="MobiDB-lite"/>
    </source>
</evidence>
<dbReference type="Gene3D" id="2.160.20.10">
    <property type="entry name" value="Single-stranded right-handed beta-helix, Pectin lyase-like"/>
    <property type="match status" value="1"/>
</dbReference>
<dbReference type="InterPro" id="IPR057708">
    <property type="entry name" value="DUF7948"/>
</dbReference>
<dbReference type="InterPro" id="IPR015915">
    <property type="entry name" value="Kelch-typ_b-propeller"/>
</dbReference>
<dbReference type="SMART" id="SM00191">
    <property type="entry name" value="Int_alpha"/>
    <property type="match status" value="6"/>
</dbReference>
<evidence type="ECO:0000256" key="6">
    <source>
        <dbReference type="ARBA" id="ARBA00023180"/>
    </source>
</evidence>
<dbReference type="Pfam" id="PF06739">
    <property type="entry name" value="SBBP"/>
    <property type="match status" value="2"/>
</dbReference>
<dbReference type="SUPFAM" id="SSF51126">
    <property type="entry name" value="Pectin lyase-like"/>
    <property type="match status" value="1"/>
</dbReference>
<keyword evidence="3" id="KW-0963">Cytoplasm</keyword>
<dbReference type="SMART" id="SM00612">
    <property type="entry name" value="Kelch"/>
    <property type="match status" value="6"/>
</dbReference>
<dbReference type="InterPro" id="IPR011043">
    <property type="entry name" value="Gal_Oxase/kelch_b-propeller"/>
</dbReference>
<dbReference type="InterPro" id="IPR012334">
    <property type="entry name" value="Pectin_lyas_fold"/>
</dbReference>
<dbReference type="PRINTS" id="PR01185">
    <property type="entry name" value="INTEGRINA"/>
</dbReference>
<dbReference type="Gene3D" id="2.130.10.130">
    <property type="entry name" value="Integrin alpha, N-terminal"/>
    <property type="match status" value="3"/>
</dbReference>
<dbReference type="Proteomes" id="UP001250932">
    <property type="component" value="Unassembled WGS sequence"/>
</dbReference>
<dbReference type="InterPro" id="IPR013517">
    <property type="entry name" value="FG-GAP"/>
</dbReference>
<dbReference type="InterPro" id="IPR013783">
    <property type="entry name" value="Ig-like_fold"/>
</dbReference>
<comment type="caution">
    <text evidence="12">The sequence shown here is derived from an EMBL/GenBank/DDBJ whole genome shotgun (WGS) entry which is preliminary data.</text>
</comment>
<dbReference type="InterPro" id="IPR037293">
    <property type="entry name" value="Gal_Oxidase_central_sf"/>
</dbReference>
<comment type="subcellular location">
    <subcellularLocation>
        <location evidence="1">Cytoplasm</location>
    </subcellularLocation>
</comment>
<dbReference type="InterPro" id="IPR006626">
    <property type="entry name" value="PbH1"/>
</dbReference>
<feature type="region of interest" description="Disordered" evidence="7">
    <location>
        <begin position="100"/>
        <end position="125"/>
    </location>
</feature>
<dbReference type="Pfam" id="PF24981">
    <property type="entry name" value="Beta-prop_ATRN-LZTR1"/>
    <property type="match status" value="1"/>
</dbReference>
<dbReference type="Pfam" id="PF15780">
    <property type="entry name" value="ASH"/>
    <property type="match status" value="1"/>
</dbReference>
<evidence type="ECO:0000259" key="9">
    <source>
        <dbReference type="Pfam" id="PF15780"/>
    </source>
</evidence>
<sequence>MRQPKIFLFASVWTLCSFFLVGSSHVWGTLTEPHFPEGTTGLIKTPLVSAKSSLTSRWGKLPLSFEENLGQADARFKFLSRGQGYTLLLSETDAFLALPVPSGKDRQKDSSSLMDPTADSLAAKTDESSTVVQMLRMSFVGADTPQSITGSEQLPGIVNYFLGDDPRQWRTGIPTYQKVAYADLYPGIDVVYYGRDGQLEYDLVVAPGADPSLIQLAFEGAEQIEVDGDGHIRLALPSGTLFLKQPVVYQYDDDGLKHRIAGHYVLEPGTSVVRQHVPAGAEEPGRRSREASAQNPHVRIVLAEYDQSRPVIIDPILFFSTYLGGSGDEDVSTGDAGGVTTYETGAFLSVGPDGAMYVTGGTFSVDFTDTCLTPDCSIFDSTLDGTQDVFVSKITADGKALVFSTYLGGSGTDRGRRLAVDGAGTVYVTGITDTPGSGFPGTAGSLIQSTYGGGSQDAFVLQLTDNGTSIGYATYLGGIERDAGLGIAVDGAGYAYVSGSTSSQGSGFPGTSGSLIQAVNGGGSDGFVAKVMPGGSGLAFSTYLGGTGSDQAFDIALDTAGNAYVTGLTDSPNSEFPGTVNSAIQSTNAGTFDAFIIKLKGDGSDIDFSTYLGTTGSDQASAITVDAMGNSVVTGLTNATASDFPGASSSLIQPTYGGGQIDGFVTKIAADGSAILFSTYLGGNGVDRGEDIAVDRAGDIHVTGFTSTPASGFPGTAASTIQSINGGGTDAFVTVMKGDGSALGISTYLGSSGTDAGFSVDVDLNGNPHVAGLTDTPASGFPGTLNSPLQSTNNGGIDAFVAKVCRDLPVPADPGTWSQSLNLSSPRASHTATLLPDGRVLIAGGQPAPGQSGFLSSAELYDPVTNSWTPTGSMHVSRNFHTATLLPNGKVMITGGQTINAEADLEVLTSTELYDVATGQWTELTGPNQSMSVARFAHTATLLPNGQVLVAGGHNTDTTTEVFDPRTNTWTTRGNLLTPRVFATATLLTNGNVLLAGGRNTLPSPDREVFRSAELFDYTVDPAVENPWSLTGDMQVPHSARQAVRLADGRVLVAGSQITDGAPSEIYDPNTGTWILTDDLNISRRGFGMVRLADGRVFAAGGSSTNAFAGELYTPTSGLWTEMPPMSTQREFPTATVLGTGQVLVVGGFTSFDGVNTVMLNTAELFTPNICGPEADLSADLSVLPDPIIQGTSAEYFIQLANNGPDDASQVEVILTLPEGTSFDSASGAVCTATSETVTCDVGTVVSGGTPLVRIFLVTSNMLPGNSVASVEVRTVGEFDPNYKNNVQQITTLLEVGDIPPPPPTLEILPADLPSASSNVLGRLGHAVSHAGDFNNDGVPDLIVGAPGSNSDAGTAHLLVGPSGTEAGVLAGSSGEQLGTSVAYAGDFNHDGIDDVIIGAPFSAGTGKAYIAYGGQADFEADVILQGEIVGSAFGTSVYTAGDFNNDGIDDVVVGAPEEKKVYLFFGHDTGSSPVTLLASQADWTIGPNSLVLGSSGNPQFGVVVRSGDFGNSVIPNDGISDVIIGSPFPFSPLANNENGRMAVVLGGQDDAVIDWVTQGDDSSILASDSDRCGVSVALWNPAVTGNAVLGCPGITTDSPGGTIQTQGGAGTGFTIRSRAETGEQFGWDVANAGDFNGDGASDLIVGSPFLNNTFDPGKATLIVDQNDPNQDLVFEGTEPDSQFGYAVSSAGDLNNDGLIDVIVGAPNANSASGQIFVFYGQDITVQTSNPQVDLALTAIDSPDPAFIGQSLVYVLEVSNPGPDVALDTLLTATVPSSMTVNSATFPGGFCSGSSGVTCELGTLSVNTSTQIILDVTPSELGQTTFTAAVTNSVPELDTANNSVVELTDVVFPVPPSQTSFDVTVSPSSLFATTPVLGEDSAGRYVVFTQVERISTGFGPGDIFLQRINDNGVIGLPVAVASDDVLSEQLNDAEGDFVVYTAFESDASTLGQIRLYQISTGNITVLRNSALVREARIHGDSIAWVEGPVGASTIQLLDFSGSSGPARITLSGPHAATSVEIGQRLVVWEEFDSSTNPNQGQHNIKAYDLTTGQIIDIANDANLSERYPHTSGAWIVWESSDFPPEGTSKTWSIELLNVDTSERRTAVQLEGFVTYAPTIDGDLVTWESNVTGNFEIFVYRISTGEIFQVTNLPDDQRLNDVFGNQVAFIANAGSQVDRMDISVITMSFAPPVSQSDIQVVPTVIDFGDVELATSQSATVTISNVGPTSNLTLESVSLESGGTGDLALTLTPTTPFLLTPGASTDVEVRFTPSSESSHGDVLEIASDDVDEPLVSINLTGRGVVPVVPPSSNIDPDEAGEQFAYGENIGWINFQPIFGPGVAVTDTTVEGFAYAENIGWINLHPSNGSGVMNDGTGHLHGYAWAENVGWISMSCRNTDSCATANYHVIIDPVTGELSGRAWGENIGWITFRSVGPVAYGVTTGWRPSGPLPSSIHIDATALTSPTFEVSTKTGSFGTSLVNRVNLIPDQDYTLVISDAAAASLNFRVDVNGLVDFDPALDGFVSGRGTDTLVVSGFPLEIDIRQSGAASFTVFGGTNGEVAAEIQHSLQLIPGIYTYQPDVGTDFNFEVVLEGTVDFDPLLDGFVSGRGTSVLLINADPFSAGLFTVNATDDSNDGVCNLTHCSLREAIIAANARADQDLIAFDLDGEGPHTIQPTAALPSLTDPVIIDGTTQAGYADVPVIELDGSNAGVSSSGLTLSTSDSTVRGLVINRFDQSGILIGAVGGNNKIEGNYIGTTVTGGTSAGNGLHGVLVNNSPNNSIGSTATGLGNVLSGNGGAGVRLIQAGATGNMVRGNYIGTNALGTSAVPNQSGVVLTLGANQNLIGGTATGEQNVISGNTAEGVLITLAGSDANRIVGNYIGTAAQGKVALSNGTYGLFISNAANNVVGGVLNGERNVISGNTLDGILLTGSENKGTQIVGNFIGTDIDGLTAVANGNDGIELRNVAETIVGGPSANERNLISGNGQDGIRIEGTVATNNTVLGNFIGTDVTGNRSLGNTGSGIRVNNGSGNTIGSFVRNGGNVISGNIQHGVELNGVASVNALLGNLIGTNATGTSAVPNGQNGVRIFKAQQNVIGGTGPNDGNLISGNGASGIEISQVEATGNIIQGNYIGTDVTGTVALGNTVFGMNLALASNNIIGGNTPAARNVISGNSTGIRFSGAVNTGNVVQGNFIGTDKDGTGALGNTGDGIVFVGSANGNLIGGTIPGAGNVISGNGDRGIEFQASAGPNNRVEGNLIGTDFTGTSAIGNTSNGILVQANGMIIGGTTEGAGNVISGNASGITITKGASMNLVMGNYIGTTISGNSAVPNAAGGVILLDGASENMIGPDNLIAFNGTDGVALTANAGVGNTITQNRMHSNGDLGIDVGFDGVTLNDDDDVDVGPNQRQNFPVLSFSSGGQGQATVRGTLSSFPLTTYTIEFFGTESCDPAGLGEGGIFLGSQVIETNGQGEAKFVAQVSGADPSGIAMTATATAPDGSTSEFSACLQDSDNDGLADGVDLEPNDKSKTFSDGPVLGGSTFGEVLTEGNQQLMISADPGPTGIRLFTDPSGGGQEARVSVCMPNNLDESVLRLERDTEVTVRCGSVDLEVFTGNVTADIQLTGDSATLTVTQGSRAVVDPETGTITAPSTNIAPVMVAFEVNGEPATVELGAGNELTADPSEGTFTTPSTNPSPVVVVVGGKPVTVVAGENAKFVEIDIKPGSEDNPINLGSNGKIPVAILSSATFDATTVDSLTVTLADAQVRVKGNGTAQASEEDVNGDGRTDLVVHIETEGLQLTGEATSATLEGQTTTGQRIKGTDVVTVVP</sequence>
<evidence type="ECO:0000313" key="12">
    <source>
        <dbReference type="EMBL" id="MDT7041192.1"/>
    </source>
</evidence>
<evidence type="ECO:0000256" key="5">
    <source>
        <dbReference type="ARBA" id="ARBA00022737"/>
    </source>
</evidence>
<keyword evidence="6" id="KW-0325">Glycoprotein</keyword>
<keyword evidence="4" id="KW-0732">Signal</keyword>
<dbReference type="InterPro" id="IPR026457">
    <property type="entry name" value="CSLREA_Nterm"/>
</dbReference>
<accession>A0ABU3K473</accession>
<reference evidence="12 13" key="1">
    <citation type="journal article" date="2023" name="ISME J.">
        <title>Cultivation and genomic characterization of novel and ubiquitous marine nitrite-oxidizing bacteria from the Nitrospirales.</title>
        <authorList>
            <person name="Mueller A.J."/>
            <person name="Daebeler A."/>
            <person name="Herbold C.W."/>
            <person name="Kirkegaard R.H."/>
            <person name="Daims H."/>
        </authorList>
    </citation>
    <scope>NUCLEOTIDE SEQUENCE [LARGE SCALE GENOMIC DNA]</scope>
    <source>
        <strain evidence="12 13">EB</strain>
    </source>
</reference>
<dbReference type="Pfam" id="PF25778">
    <property type="entry name" value="DUF7948"/>
    <property type="match status" value="1"/>
</dbReference>
<evidence type="ECO:0000256" key="4">
    <source>
        <dbReference type="ARBA" id="ARBA00022729"/>
    </source>
</evidence>
<keyword evidence="2" id="KW-0880">Kelch repeat</keyword>
<dbReference type="SUPFAM" id="SSF69304">
    <property type="entry name" value="Tricorn protease N-terminal domain"/>
    <property type="match status" value="1"/>
</dbReference>
<dbReference type="NCBIfam" id="NF012200">
    <property type="entry name" value="choice_anch_D"/>
    <property type="match status" value="1"/>
</dbReference>
<dbReference type="NCBIfam" id="TIGR04214">
    <property type="entry name" value="CSLREA_Nterm"/>
    <property type="match status" value="1"/>
</dbReference>
<dbReference type="InterPro" id="IPR013519">
    <property type="entry name" value="Int_alpha_beta-p"/>
</dbReference>
<dbReference type="RefSeq" id="WP_313831548.1">
    <property type="nucleotide sequence ID" value="NZ_JAQOUE010000001.1"/>
</dbReference>